<dbReference type="AlphaFoldDB" id="A0A554LUM2"/>
<dbReference type="PROSITE" id="PS51257">
    <property type="entry name" value="PROKAR_LIPOPROTEIN"/>
    <property type="match status" value="1"/>
</dbReference>
<dbReference type="Proteomes" id="UP000318711">
    <property type="component" value="Unassembled WGS sequence"/>
</dbReference>
<organism evidence="1 2">
    <name type="scientific">Candidatus Berkelbacteria bacterium Licking1014_2</name>
    <dbReference type="NCBI Taxonomy" id="2017146"/>
    <lineage>
        <taxon>Bacteria</taxon>
        <taxon>Candidatus Berkelbacteria</taxon>
    </lineage>
</organism>
<accession>A0A554LUM2</accession>
<evidence type="ECO:0000313" key="2">
    <source>
        <dbReference type="Proteomes" id="UP000318711"/>
    </source>
</evidence>
<name>A0A554LUM2_9BACT</name>
<protein>
    <submittedName>
        <fullName evidence="1">Uncharacterized protein</fullName>
    </submittedName>
</protein>
<gene>
    <name evidence="1" type="ORF">CEN88_309</name>
</gene>
<dbReference type="EMBL" id="VMGL01000034">
    <property type="protein sequence ID" value="TSC96568.1"/>
    <property type="molecule type" value="Genomic_DNA"/>
</dbReference>
<proteinExistence type="predicted"/>
<comment type="caution">
    <text evidence="1">The sequence shown here is derived from an EMBL/GenBank/DDBJ whole genome shotgun (WGS) entry which is preliminary data.</text>
</comment>
<evidence type="ECO:0000313" key="1">
    <source>
        <dbReference type="EMBL" id="TSC96568.1"/>
    </source>
</evidence>
<reference evidence="1 2" key="1">
    <citation type="submission" date="2017-07" db="EMBL/GenBank/DDBJ databases">
        <title>Mechanisms for carbon and nitrogen cycling indicate functional differentiation within the Candidate Phyla Radiation.</title>
        <authorList>
            <person name="Danczak R.E."/>
            <person name="Johnston M.D."/>
            <person name="Kenah C."/>
            <person name="Slattery M."/>
            <person name="Wrighton K.C."/>
            <person name="Wilkins M.J."/>
        </authorList>
    </citation>
    <scope>NUCLEOTIDE SEQUENCE [LARGE SCALE GENOMIC DNA]</scope>
    <source>
        <strain evidence="1">Licking1014_2</strain>
    </source>
</reference>
<sequence length="161" mass="18773">MKAAMKWSLVIFALFSCWYLIKNNNSSWDSRVRDIEKRSQETDRFISAMAAGAPAETAVKTIMDDNKKSGEDEIMTRIDGTRFFVIRGKTYATVDYDESLWIIAERLWPFVYPPQTKGSVFSKLRDANDCWRRKYGSFRRLPPNILVYIPDTITPRCLREP</sequence>